<gene>
    <name evidence="2" type="ORF">BABINDRAFT_160792</name>
</gene>
<dbReference type="PANTHER" id="PTHR11075">
    <property type="entry name" value="PEPTIDE CHAIN RELEASE FACTOR"/>
    <property type="match status" value="1"/>
</dbReference>
<proteinExistence type="predicted"/>
<dbReference type="Proteomes" id="UP000094336">
    <property type="component" value="Unassembled WGS sequence"/>
</dbReference>
<dbReference type="AlphaFoldDB" id="A0A1E3QUA5"/>
<evidence type="ECO:0000313" key="2">
    <source>
        <dbReference type="EMBL" id="ODQ80517.1"/>
    </source>
</evidence>
<dbReference type="Pfam" id="PF00472">
    <property type="entry name" value="RF-1"/>
    <property type="match status" value="1"/>
</dbReference>
<dbReference type="InterPro" id="IPR000352">
    <property type="entry name" value="Pep_chain_release_fac_I"/>
</dbReference>
<name>A0A1E3QUA5_9ASCO</name>
<dbReference type="SUPFAM" id="SSF110916">
    <property type="entry name" value="Peptidyl-tRNA hydrolase domain-like"/>
    <property type="match status" value="1"/>
</dbReference>
<sequence>MDKSQKWLDELSGQTIPRSIFKISYSCSSGKGGQKVNKTSSKATVSMAREDWDSAYWIPKPVMQQLQTKGFRYQTETGNVVIQSDSTRSRYQNTDLCFEKLADEIRATVYFPKETTEETVEKWNQIKEFAKTKRLEQKKRHGRKKADRKSTF</sequence>
<reference evidence="3" key="1">
    <citation type="submission" date="2016-05" db="EMBL/GenBank/DDBJ databases">
        <title>Comparative genomics of biotechnologically important yeasts.</title>
        <authorList>
            <consortium name="DOE Joint Genome Institute"/>
            <person name="Riley R."/>
            <person name="Haridas S."/>
            <person name="Wolfe K.H."/>
            <person name="Lopes M.R."/>
            <person name="Hittinger C.T."/>
            <person name="Goker M."/>
            <person name="Salamov A."/>
            <person name="Wisecaver J."/>
            <person name="Long T.M."/>
            <person name="Aerts A.L."/>
            <person name="Barry K."/>
            <person name="Choi C."/>
            <person name="Clum A."/>
            <person name="Coughlan A.Y."/>
            <person name="Deshpande S."/>
            <person name="Douglass A.P."/>
            <person name="Hanson S.J."/>
            <person name="Klenk H.-P."/>
            <person name="Labutti K."/>
            <person name="Lapidus A."/>
            <person name="Lindquist E."/>
            <person name="Lipzen A."/>
            <person name="Meier-Kolthoff J.P."/>
            <person name="Ohm R.A."/>
            <person name="Otillar R.P."/>
            <person name="Pangilinan J."/>
            <person name="Peng Y."/>
            <person name="Rokas A."/>
            <person name="Rosa C.A."/>
            <person name="Scheuner C."/>
            <person name="Sibirny A.A."/>
            <person name="Slot J.C."/>
            <person name="Stielow J.B."/>
            <person name="Sun H."/>
            <person name="Kurtzman C.P."/>
            <person name="Blackwell M."/>
            <person name="Grigoriev I.V."/>
            <person name="Jeffries T.W."/>
        </authorList>
    </citation>
    <scope>NUCLEOTIDE SEQUENCE [LARGE SCALE GENOMIC DNA]</scope>
    <source>
        <strain evidence="3">NRRL Y-12698</strain>
    </source>
</reference>
<keyword evidence="3" id="KW-1185">Reference proteome</keyword>
<dbReference type="EMBL" id="KV454429">
    <property type="protein sequence ID" value="ODQ80517.1"/>
    <property type="molecule type" value="Genomic_DNA"/>
</dbReference>
<dbReference type="GO" id="GO:0016150">
    <property type="term" value="F:translation release factor activity, codon nonspecific"/>
    <property type="evidence" value="ECO:0007669"/>
    <property type="project" value="TreeGrafter"/>
</dbReference>
<dbReference type="GeneID" id="30146305"/>
<dbReference type="RefSeq" id="XP_018985845.1">
    <property type="nucleotide sequence ID" value="XM_019128452.1"/>
</dbReference>
<dbReference type="GO" id="GO:0070126">
    <property type="term" value="P:mitochondrial translational termination"/>
    <property type="evidence" value="ECO:0007669"/>
    <property type="project" value="TreeGrafter"/>
</dbReference>
<dbReference type="PANTHER" id="PTHR11075:SF54">
    <property type="entry name" value="LARGE RIBOSOMAL SUBUNIT PROTEIN ML62"/>
    <property type="match status" value="1"/>
</dbReference>
<dbReference type="GO" id="GO:0005762">
    <property type="term" value="C:mitochondrial large ribosomal subunit"/>
    <property type="evidence" value="ECO:0007669"/>
    <property type="project" value="TreeGrafter"/>
</dbReference>
<accession>A0A1E3QUA5</accession>
<dbReference type="GO" id="GO:0004045">
    <property type="term" value="F:peptidyl-tRNA hydrolase activity"/>
    <property type="evidence" value="ECO:0007669"/>
    <property type="project" value="TreeGrafter"/>
</dbReference>
<dbReference type="Gene3D" id="3.30.160.20">
    <property type="match status" value="1"/>
</dbReference>
<protein>
    <recommendedName>
        <fullName evidence="1">Prokaryotic-type class I peptide chain release factors domain-containing protein</fullName>
    </recommendedName>
</protein>
<organism evidence="2 3">
    <name type="scientific">Babjeviella inositovora NRRL Y-12698</name>
    <dbReference type="NCBI Taxonomy" id="984486"/>
    <lineage>
        <taxon>Eukaryota</taxon>
        <taxon>Fungi</taxon>
        <taxon>Dikarya</taxon>
        <taxon>Ascomycota</taxon>
        <taxon>Saccharomycotina</taxon>
        <taxon>Pichiomycetes</taxon>
        <taxon>Serinales incertae sedis</taxon>
        <taxon>Babjeviella</taxon>
    </lineage>
</organism>
<feature type="domain" description="Prokaryotic-type class I peptide chain release factors" evidence="1">
    <location>
        <begin position="15"/>
        <end position="148"/>
    </location>
</feature>
<evidence type="ECO:0000259" key="1">
    <source>
        <dbReference type="Pfam" id="PF00472"/>
    </source>
</evidence>
<dbReference type="OrthoDB" id="270639at2759"/>
<evidence type="ECO:0000313" key="3">
    <source>
        <dbReference type="Proteomes" id="UP000094336"/>
    </source>
</evidence>
<dbReference type="STRING" id="984486.A0A1E3QUA5"/>
<dbReference type="InterPro" id="IPR052104">
    <property type="entry name" value="Mito_Release_Factor_mL62"/>
</dbReference>